<keyword evidence="12" id="KW-1185">Reference proteome</keyword>
<keyword evidence="6 9" id="KW-1133">Transmembrane helix</keyword>
<dbReference type="InterPro" id="IPR029044">
    <property type="entry name" value="Nucleotide-diphossugar_trans"/>
</dbReference>
<feature type="transmembrane region" description="Helical" evidence="9">
    <location>
        <begin position="263"/>
        <end position="288"/>
    </location>
</feature>
<comment type="subcellular location">
    <subcellularLocation>
        <location evidence="1">Cell membrane</location>
        <topology evidence="1">Multi-pass membrane protein</topology>
    </subcellularLocation>
</comment>
<feature type="domain" description="Glycosyltransferase 2-like" evidence="10">
    <location>
        <begin position="6"/>
        <end position="168"/>
    </location>
</feature>
<keyword evidence="7 9" id="KW-0472">Membrane</keyword>
<evidence type="ECO:0000256" key="6">
    <source>
        <dbReference type="ARBA" id="ARBA00022989"/>
    </source>
</evidence>
<evidence type="ECO:0000259" key="10">
    <source>
        <dbReference type="Pfam" id="PF00535"/>
    </source>
</evidence>
<keyword evidence="4 11" id="KW-0808">Transferase</keyword>
<reference evidence="11 12" key="1">
    <citation type="submission" date="2016-11" db="EMBL/GenBank/DDBJ databases">
        <authorList>
            <person name="Jaros S."/>
            <person name="Januszkiewicz K."/>
            <person name="Wedrychowicz H."/>
        </authorList>
    </citation>
    <scope>NUCLEOTIDE SEQUENCE [LARGE SCALE GENOMIC DNA]</scope>
    <source>
        <strain evidence="11 12">DSM 15212</strain>
    </source>
</reference>
<organism evidence="11 12">
    <name type="scientific">Paramaledivibacter caminithermalis (strain DSM 15212 / CIP 107654 / DViRD3)</name>
    <name type="common">Clostridium caminithermale</name>
    <dbReference type="NCBI Taxonomy" id="1121301"/>
    <lineage>
        <taxon>Bacteria</taxon>
        <taxon>Bacillati</taxon>
        <taxon>Bacillota</taxon>
        <taxon>Clostridia</taxon>
        <taxon>Peptostreptococcales</taxon>
        <taxon>Caminicellaceae</taxon>
        <taxon>Paramaledivibacter</taxon>
    </lineage>
</organism>
<dbReference type="Pfam" id="PF00535">
    <property type="entry name" value="Glycos_transf_2"/>
    <property type="match status" value="1"/>
</dbReference>
<name>A0A1M6MSK8_PARC5</name>
<dbReference type="GO" id="GO:0005886">
    <property type="term" value="C:plasma membrane"/>
    <property type="evidence" value="ECO:0007669"/>
    <property type="project" value="UniProtKB-SubCell"/>
</dbReference>
<accession>A0A1M6MSK8</accession>
<dbReference type="FunFam" id="3.90.550.10:FF:000079">
    <property type="entry name" value="Probable glycosyl transferase"/>
    <property type="match status" value="1"/>
</dbReference>
<dbReference type="RefSeq" id="WP_073148328.1">
    <property type="nucleotide sequence ID" value="NZ_FRAG01000012.1"/>
</dbReference>
<keyword evidence="2" id="KW-1003">Cell membrane</keyword>
<keyword evidence="5 9" id="KW-0812">Transmembrane</keyword>
<dbReference type="Proteomes" id="UP000184465">
    <property type="component" value="Unassembled WGS sequence"/>
</dbReference>
<sequence length="312" mass="36684">MGNKISILIPVYNEEKTLHMLYERLKRVSEKMDYDFEFLFINDGSKDRSLDIMRELRQKDSRVSYLNLSRNYGKEIAMAAGFDYVVGDAIIIMDADLQDPPELIPRMVSYWEEGYDDVYAKRRNRAGESWFKKKTSYWFYRILKKLSKIEIQEDTGDFRLLSRRAVEAIKKIKEHHRYTKGFFSWIGFNKKEILFDREPRAAGKTKWNYYKLLELAVEGIISFSAAPLRISTVIGFMIAMFSFIYMIYVIMKTLLFGDPVAGYPSLVSLILFLSGIQFIILGVIGEYLGRVFNETKNRPLYFAEEYNNKKIM</sequence>
<evidence type="ECO:0000256" key="9">
    <source>
        <dbReference type="SAM" id="Phobius"/>
    </source>
</evidence>
<dbReference type="OrthoDB" id="9807778at2"/>
<dbReference type="CDD" id="cd04187">
    <property type="entry name" value="DPM1_like_bac"/>
    <property type="match status" value="1"/>
</dbReference>
<protein>
    <submittedName>
        <fullName evidence="11">Glycosyltransferase involved in cell wall bisynthesis</fullName>
    </submittedName>
</protein>
<feature type="transmembrane region" description="Helical" evidence="9">
    <location>
        <begin position="230"/>
        <end position="251"/>
    </location>
</feature>
<dbReference type="GO" id="GO:0016757">
    <property type="term" value="F:glycosyltransferase activity"/>
    <property type="evidence" value="ECO:0007669"/>
    <property type="project" value="UniProtKB-KW"/>
</dbReference>
<keyword evidence="3" id="KW-0328">Glycosyltransferase</keyword>
<dbReference type="PANTHER" id="PTHR48090:SF8">
    <property type="entry name" value="GLYCOSYLTRANSFERASE CSBB-RELATED"/>
    <property type="match status" value="1"/>
</dbReference>
<evidence type="ECO:0000313" key="11">
    <source>
        <dbReference type="EMBL" id="SHJ86488.1"/>
    </source>
</evidence>
<dbReference type="AlphaFoldDB" id="A0A1M6MSK8"/>
<proteinExistence type="inferred from homology"/>
<evidence type="ECO:0000256" key="2">
    <source>
        <dbReference type="ARBA" id="ARBA00022475"/>
    </source>
</evidence>
<dbReference type="STRING" id="1121301.SAMN02745912_01400"/>
<evidence type="ECO:0000256" key="4">
    <source>
        <dbReference type="ARBA" id="ARBA00022679"/>
    </source>
</evidence>
<dbReference type="InterPro" id="IPR050256">
    <property type="entry name" value="Glycosyltransferase_2"/>
</dbReference>
<dbReference type="PANTHER" id="PTHR48090">
    <property type="entry name" value="UNDECAPRENYL-PHOSPHATE 4-DEOXY-4-FORMAMIDO-L-ARABINOSE TRANSFERASE-RELATED"/>
    <property type="match status" value="1"/>
</dbReference>
<evidence type="ECO:0000313" key="12">
    <source>
        <dbReference type="Proteomes" id="UP000184465"/>
    </source>
</evidence>
<dbReference type="EMBL" id="FRAG01000012">
    <property type="protein sequence ID" value="SHJ86488.1"/>
    <property type="molecule type" value="Genomic_DNA"/>
</dbReference>
<evidence type="ECO:0000256" key="5">
    <source>
        <dbReference type="ARBA" id="ARBA00022692"/>
    </source>
</evidence>
<dbReference type="Gene3D" id="3.90.550.10">
    <property type="entry name" value="Spore Coat Polysaccharide Biosynthesis Protein SpsA, Chain A"/>
    <property type="match status" value="1"/>
</dbReference>
<dbReference type="InterPro" id="IPR001173">
    <property type="entry name" value="Glyco_trans_2-like"/>
</dbReference>
<evidence type="ECO:0000256" key="7">
    <source>
        <dbReference type="ARBA" id="ARBA00023136"/>
    </source>
</evidence>
<evidence type="ECO:0000256" key="3">
    <source>
        <dbReference type="ARBA" id="ARBA00022676"/>
    </source>
</evidence>
<dbReference type="SUPFAM" id="SSF53448">
    <property type="entry name" value="Nucleotide-diphospho-sugar transferases"/>
    <property type="match status" value="1"/>
</dbReference>
<comment type="similarity">
    <text evidence="8">Belongs to the glycosyltransferase 2 family. GtrB subfamily.</text>
</comment>
<gene>
    <name evidence="11" type="ORF">SAMN02745912_01400</name>
</gene>
<evidence type="ECO:0000256" key="1">
    <source>
        <dbReference type="ARBA" id="ARBA00004651"/>
    </source>
</evidence>
<evidence type="ECO:0000256" key="8">
    <source>
        <dbReference type="ARBA" id="ARBA00038152"/>
    </source>
</evidence>